<evidence type="ECO:0000256" key="12">
    <source>
        <dbReference type="RuleBase" id="RU003750"/>
    </source>
</evidence>
<dbReference type="Pfam" id="PF01066">
    <property type="entry name" value="CDP-OH_P_transf"/>
    <property type="match status" value="1"/>
</dbReference>
<dbReference type="EC" id="2.7.8.5" evidence="11"/>
<evidence type="ECO:0000256" key="10">
    <source>
        <dbReference type="ARBA" id="ARBA00023264"/>
    </source>
</evidence>
<evidence type="ECO:0000256" key="13">
    <source>
        <dbReference type="SAM" id="Phobius"/>
    </source>
</evidence>
<keyword evidence="8 13" id="KW-0472">Membrane</keyword>
<dbReference type="InterPro" id="IPR048254">
    <property type="entry name" value="CDP_ALCOHOL_P_TRANSF_CS"/>
</dbReference>
<evidence type="ECO:0000313" key="14">
    <source>
        <dbReference type="EMBL" id="TQC54237.1"/>
    </source>
</evidence>
<evidence type="ECO:0000256" key="7">
    <source>
        <dbReference type="ARBA" id="ARBA00023098"/>
    </source>
</evidence>
<keyword evidence="7" id="KW-0443">Lipid metabolism</keyword>
<dbReference type="Proteomes" id="UP000320801">
    <property type="component" value="Unassembled WGS sequence"/>
</dbReference>
<organism evidence="14 15">
    <name type="scientific">Mycoplasmopsis mucosicanis</name>
    <dbReference type="NCBI Taxonomy" id="458208"/>
    <lineage>
        <taxon>Bacteria</taxon>
        <taxon>Bacillati</taxon>
        <taxon>Mycoplasmatota</taxon>
        <taxon>Mycoplasmoidales</taxon>
        <taxon>Metamycoplasmataceae</taxon>
        <taxon>Mycoplasmopsis</taxon>
    </lineage>
</organism>
<keyword evidence="5 13" id="KW-0812">Transmembrane</keyword>
<feature type="transmembrane region" description="Helical" evidence="13">
    <location>
        <begin position="144"/>
        <end position="161"/>
    </location>
</feature>
<evidence type="ECO:0000256" key="1">
    <source>
        <dbReference type="ARBA" id="ARBA00004141"/>
    </source>
</evidence>
<reference evidence="14 15" key="1">
    <citation type="submission" date="2019-03" db="EMBL/GenBank/DDBJ databases">
        <title>Characterization of a novel Mycoplasma cynos real-time PCR assay.</title>
        <authorList>
            <person name="Tallmadge R.L."/>
            <person name="Mitchell P.K."/>
            <person name="Goodman L."/>
        </authorList>
    </citation>
    <scope>NUCLEOTIDE SEQUENCE [LARGE SCALE GENOMIC DNA]</scope>
    <source>
        <strain evidence="14 15">1642</strain>
    </source>
</reference>
<dbReference type="GO" id="GO:0008444">
    <property type="term" value="F:CDP-diacylglycerol-glycerol-3-phosphate 3-phosphatidyltransferase activity"/>
    <property type="evidence" value="ECO:0007669"/>
    <property type="project" value="UniProtKB-UniRule"/>
</dbReference>
<sequence>MNTPNKLTLLRILLLLPLLLICSLYVAIQQFHFHTFWFSSVLARVFLALILVIFAGAMITDYFDGKIARKTNNVTSFGKLWDPIADKLVTTTILLFLSVVSKGYVSFIVLALFVCRDLIVDGCRVAMKEFKLDVSSSIWGKIKTFILTFAIAWVLILMIAFPSFDSLVLAFYRIDTDAKRYGFWLAINIPLIAALVFSLISGSLYVIKVSKYISYKSHAQFSEQTKTMVYELEQNNKSKKTKNQKSNKK</sequence>
<dbReference type="InterPro" id="IPR050324">
    <property type="entry name" value="CDP-alcohol_PTase-I"/>
</dbReference>
<keyword evidence="3" id="KW-0444">Lipid biosynthesis</keyword>
<comment type="caution">
    <text evidence="14">The sequence shown here is derived from an EMBL/GenBank/DDBJ whole genome shotgun (WGS) entry which is preliminary data.</text>
</comment>
<dbReference type="GO" id="GO:0046474">
    <property type="term" value="P:glycerophospholipid biosynthetic process"/>
    <property type="evidence" value="ECO:0007669"/>
    <property type="project" value="TreeGrafter"/>
</dbReference>
<proteinExistence type="inferred from homology"/>
<keyword evidence="10" id="KW-1208">Phospholipid metabolism</keyword>
<gene>
    <name evidence="14" type="primary">pgsA</name>
    <name evidence="14" type="ORF">E1I18_00315</name>
</gene>
<dbReference type="OrthoDB" id="9796672at2"/>
<dbReference type="PANTHER" id="PTHR14269:SF62">
    <property type="entry name" value="CDP-DIACYLGLYCEROL--GLYCEROL-3-PHOSPHATE 3-PHOSPHATIDYLTRANSFERASE 1, CHLOROPLASTIC"/>
    <property type="match status" value="1"/>
</dbReference>
<feature type="transmembrane region" description="Helical" evidence="13">
    <location>
        <begin position="37"/>
        <end position="59"/>
    </location>
</feature>
<name>A0A507SR28_9BACT</name>
<evidence type="ECO:0000313" key="15">
    <source>
        <dbReference type="Proteomes" id="UP000320801"/>
    </source>
</evidence>
<evidence type="ECO:0000256" key="3">
    <source>
        <dbReference type="ARBA" id="ARBA00022516"/>
    </source>
</evidence>
<evidence type="ECO:0000256" key="8">
    <source>
        <dbReference type="ARBA" id="ARBA00023136"/>
    </source>
</evidence>
<evidence type="ECO:0000256" key="2">
    <source>
        <dbReference type="ARBA" id="ARBA00010441"/>
    </source>
</evidence>
<feature type="transmembrane region" description="Helical" evidence="13">
    <location>
        <begin position="181"/>
        <end position="207"/>
    </location>
</feature>
<feature type="transmembrane region" description="Helical" evidence="13">
    <location>
        <begin position="12"/>
        <end position="31"/>
    </location>
</feature>
<comment type="similarity">
    <text evidence="2 12">Belongs to the CDP-alcohol phosphatidyltransferase class-I family.</text>
</comment>
<dbReference type="InterPro" id="IPR000462">
    <property type="entry name" value="CDP-OH_P_trans"/>
</dbReference>
<keyword evidence="9" id="KW-0594">Phospholipid biosynthesis</keyword>
<keyword evidence="4 12" id="KW-0808">Transferase</keyword>
<dbReference type="AlphaFoldDB" id="A0A507SR28"/>
<evidence type="ECO:0000256" key="5">
    <source>
        <dbReference type="ARBA" id="ARBA00022692"/>
    </source>
</evidence>
<keyword evidence="15" id="KW-1185">Reference proteome</keyword>
<accession>A0A507SR28</accession>
<keyword evidence="6 13" id="KW-1133">Transmembrane helix</keyword>
<dbReference type="EMBL" id="SMDN01000001">
    <property type="protein sequence ID" value="TQC54237.1"/>
    <property type="molecule type" value="Genomic_DNA"/>
</dbReference>
<dbReference type="Gene3D" id="1.20.120.1760">
    <property type="match status" value="1"/>
</dbReference>
<evidence type="ECO:0000256" key="11">
    <source>
        <dbReference type="NCBIfam" id="TIGR00560"/>
    </source>
</evidence>
<dbReference type="InterPro" id="IPR043130">
    <property type="entry name" value="CDP-OH_PTrfase_TM_dom"/>
</dbReference>
<dbReference type="NCBIfam" id="TIGR00560">
    <property type="entry name" value="pgsA"/>
    <property type="match status" value="1"/>
</dbReference>
<evidence type="ECO:0000256" key="9">
    <source>
        <dbReference type="ARBA" id="ARBA00023209"/>
    </source>
</evidence>
<dbReference type="PROSITE" id="PS00379">
    <property type="entry name" value="CDP_ALCOHOL_P_TRANSF"/>
    <property type="match status" value="1"/>
</dbReference>
<protein>
    <recommendedName>
        <fullName evidence="11">CDP-diacylglycerol--glycerol-3-phosphate 3-phosphatidyltransferase</fullName>
        <ecNumber evidence="11">2.7.8.5</ecNumber>
    </recommendedName>
</protein>
<dbReference type="GO" id="GO:0016020">
    <property type="term" value="C:membrane"/>
    <property type="evidence" value="ECO:0007669"/>
    <property type="project" value="UniProtKB-SubCell"/>
</dbReference>
<dbReference type="PANTHER" id="PTHR14269">
    <property type="entry name" value="CDP-DIACYLGLYCEROL--GLYCEROL-3-PHOSPHATE 3-PHOSPHATIDYLTRANSFERASE-RELATED"/>
    <property type="match status" value="1"/>
</dbReference>
<evidence type="ECO:0000256" key="4">
    <source>
        <dbReference type="ARBA" id="ARBA00022679"/>
    </source>
</evidence>
<dbReference type="InterPro" id="IPR004570">
    <property type="entry name" value="Phosphatidylglycerol_P_synth"/>
</dbReference>
<evidence type="ECO:0000256" key="6">
    <source>
        <dbReference type="ARBA" id="ARBA00022989"/>
    </source>
</evidence>
<comment type="subcellular location">
    <subcellularLocation>
        <location evidence="1">Membrane</location>
        <topology evidence="1">Multi-pass membrane protein</topology>
    </subcellularLocation>
</comment>